<dbReference type="EMBL" id="JAVRFD010000019">
    <property type="protein sequence ID" value="MDT0547402.1"/>
    <property type="molecule type" value="Genomic_DNA"/>
</dbReference>
<organism evidence="1 2">
    <name type="scientific">Streptomyces lonegramiae</name>
    <dbReference type="NCBI Taxonomy" id="3075524"/>
    <lineage>
        <taxon>Bacteria</taxon>
        <taxon>Bacillati</taxon>
        <taxon>Actinomycetota</taxon>
        <taxon>Actinomycetes</taxon>
        <taxon>Kitasatosporales</taxon>
        <taxon>Streptomycetaceae</taxon>
        <taxon>Streptomyces</taxon>
    </lineage>
</organism>
<evidence type="ECO:0000313" key="1">
    <source>
        <dbReference type="EMBL" id="MDT0547402.1"/>
    </source>
</evidence>
<reference evidence="1" key="1">
    <citation type="submission" date="2024-05" db="EMBL/GenBank/DDBJ databases">
        <title>30 novel species of actinomycetes from the DSMZ collection.</title>
        <authorList>
            <person name="Nouioui I."/>
        </authorList>
    </citation>
    <scope>NUCLEOTIDE SEQUENCE</scope>
    <source>
        <strain evidence="1">DSM 41529</strain>
    </source>
</reference>
<proteinExistence type="predicted"/>
<comment type="caution">
    <text evidence="1">The sequence shown here is derived from an EMBL/GenBank/DDBJ whole genome shotgun (WGS) entry which is preliminary data.</text>
</comment>
<evidence type="ECO:0008006" key="3">
    <source>
        <dbReference type="Google" id="ProtNLM"/>
    </source>
</evidence>
<dbReference type="RefSeq" id="WP_311727923.1">
    <property type="nucleotide sequence ID" value="NZ_JAVRFD010000019.1"/>
</dbReference>
<sequence length="281" mass="28764">MTDRTLAALGFADVPAIRPLTYPGRPVTAPALLAGGELWELTPGPGGPGGWPVPGAPFDPPGEPLDAVLARLGHAPSGQRHPVIAVGSNASPAQLHHKLTALGAPAAVPMVPVRVRGIAVGCSAHIGRYGYVAAAPYADPAAETPLVVSWLDGDQLASVDATEFPNYRRVLLPGASFPMVLPSGEPLGGAYLYISVRGVLASPDGAPDRPSGRPRPGGGDQGALLAGLLASSARLRDLLGPDPRAWIRRAAADRTVREAAASVLAAEGWVLRGYDPLSTLA</sequence>
<accession>A0ABU2XN97</accession>
<protein>
    <recommendedName>
        <fullName evidence="3">SUKH-4 immunity protein</fullName>
    </recommendedName>
</protein>
<gene>
    <name evidence="1" type="ORF">RND15_32565</name>
</gene>
<keyword evidence="2" id="KW-1185">Reference proteome</keyword>
<dbReference type="Proteomes" id="UP001180754">
    <property type="component" value="Unassembled WGS sequence"/>
</dbReference>
<name>A0ABU2XN97_9ACTN</name>
<evidence type="ECO:0000313" key="2">
    <source>
        <dbReference type="Proteomes" id="UP001180754"/>
    </source>
</evidence>